<feature type="transmembrane region" description="Helical" evidence="1">
    <location>
        <begin position="229"/>
        <end position="247"/>
    </location>
</feature>
<organism evidence="2 3">
    <name type="scientific">Spirodela intermedia</name>
    <name type="common">Intermediate duckweed</name>
    <dbReference type="NCBI Taxonomy" id="51605"/>
    <lineage>
        <taxon>Eukaryota</taxon>
        <taxon>Viridiplantae</taxon>
        <taxon>Streptophyta</taxon>
        <taxon>Embryophyta</taxon>
        <taxon>Tracheophyta</taxon>
        <taxon>Spermatophyta</taxon>
        <taxon>Magnoliopsida</taxon>
        <taxon>Liliopsida</taxon>
        <taxon>Araceae</taxon>
        <taxon>Lemnoideae</taxon>
        <taxon>Spirodela</taxon>
    </lineage>
</organism>
<proteinExistence type="predicted"/>
<feature type="transmembrane region" description="Helical" evidence="1">
    <location>
        <begin position="253"/>
        <end position="271"/>
    </location>
</feature>
<name>A0A7I8LN81_SPIIN</name>
<keyword evidence="1" id="KW-0812">Transmembrane</keyword>
<evidence type="ECO:0000313" key="3">
    <source>
        <dbReference type="Proteomes" id="UP000663760"/>
    </source>
</evidence>
<dbReference type="OrthoDB" id="8048523at2759"/>
<gene>
    <name evidence="2" type="ORF">SI8410_18021794</name>
</gene>
<dbReference type="Proteomes" id="UP000663760">
    <property type="component" value="Chromosome 18"/>
</dbReference>
<dbReference type="GO" id="GO:0009941">
    <property type="term" value="C:chloroplast envelope"/>
    <property type="evidence" value="ECO:0007669"/>
    <property type="project" value="TreeGrafter"/>
</dbReference>
<evidence type="ECO:0000256" key="1">
    <source>
        <dbReference type="SAM" id="Phobius"/>
    </source>
</evidence>
<feature type="transmembrane region" description="Helical" evidence="1">
    <location>
        <begin position="193"/>
        <end position="217"/>
    </location>
</feature>
<feature type="transmembrane region" description="Helical" evidence="1">
    <location>
        <begin position="283"/>
        <end position="302"/>
    </location>
</feature>
<evidence type="ECO:0000313" key="2">
    <source>
        <dbReference type="EMBL" id="CAA7411116.1"/>
    </source>
</evidence>
<reference evidence="2" key="1">
    <citation type="submission" date="2020-02" db="EMBL/GenBank/DDBJ databases">
        <authorList>
            <person name="Scholz U."/>
            <person name="Mascher M."/>
            <person name="Fiebig A."/>
        </authorList>
    </citation>
    <scope>NUCLEOTIDE SEQUENCE</scope>
</reference>
<feature type="transmembrane region" description="Helical" evidence="1">
    <location>
        <begin position="106"/>
        <end position="124"/>
    </location>
</feature>
<feature type="transmembrane region" description="Helical" evidence="1">
    <location>
        <begin position="136"/>
        <end position="160"/>
    </location>
</feature>
<dbReference type="AlphaFoldDB" id="A0A7I8LN81"/>
<dbReference type="GO" id="GO:0005363">
    <property type="term" value="F:maltose transmembrane transporter activity"/>
    <property type="evidence" value="ECO:0007669"/>
    <property type="project" value="TreeGrafter"/>
</dbReference>
<keyword evidence="3" id="KW-1185">Reference proteome</keyword>
<dbReference type="PANTHER" id="PTHR34809:SF1">
    <property type="entry name" value="MALTOSE EXCESS PROTEIN 1, CHLOROPLASTIC-RELATED"/>
    <property type="match status" value="1"/>
</dbReference>
<keyword evidence="1" id="KW-0472">Membrane</keyword>
<feature type="transmembrane region" description="Helical" evidence="1">
    <location>
        <begin position="314"/>
        <end position="333"/>
    </location>
</feature>
<keyword evidence="1" id="KW-1133">Transmembrane helix</keyword>
<dbReference type="PANTHER" id="PTHR34809">
    <property type="entry name" value="MALTOSE EXCESS PROTEIN 1, CHLOROPLASTIC-RELATED"/>
    <property type="match status" value="1"/>
</dbReference>
<accession>A0A7I8LN81</accession>
<feature type="transmembrane region" description="Helical" evidence="1">
    <location>
        <begin position="373"/>
        <end position="390"/>
    </location>
</feature>
<protein>
    <submittedName>
        <fullName evidence="2">Uncharacterized protein</fullName>
    </submittedName>
</protein>
<sequence>MASCGVAPPIAVARPPSARGSFVRFPLPRIRCLPRGRSGGPSQANPRLFLSFPLLRRRGCRLSPTSAVDSDSSDLPVHQDLKLLGFLFGCLQSSVFREWDAMTARFAGAANVPFLLLQLPQIILNYRNLVAGNKAALFAVPWLGMLTGLLGNLSLLSYFAKKRETEAVLVQTLGVLSTYAVISQLAVAESMPLPHFIVTSVVIGAGLVLNFLNYFGWLSEGVWRFWEDFITVGGLAVLPQVMWSTFVPFVPNSILPGLFSSIGAVVAVVMARTGKLSEKGAKFVGSISGWTATLLFMWMPVAQMWTSYLNPDNIQGLSAISMLLAMIGNGLMIPRALFIRDLMWFTGSSWAAFLHGWGNLVCMYCCDSISREFFFAATLGLFLWLGIALWRDTIAYGHGSPIKSLEELVSGK</sequence>
<dbReference type="InterPro" id="IPR034628">
    <property type="entry name" value="MEX1/MEX1-like"/>
</dbReference>
<feature type="transmembrane region" description="Helical" evidence="1">
    <location>
        <begin position="167"/>
        <end position="187"/>
    </location>
</feature>
<dbReference type="EMBL" id="LR746281">
    <property type="protein sequence ID" value="CAA7411116.1"/>
    <property type="molecule type" value="Genomic_DNA"/>
</dbReference>